<dbReference type="EMBL" id="GBRH01188446">
    <property type="protein sequence ID" value="JAE09450.1"/>
    <property type="molecule type" value="Transcribed_RNA"/>
</dbReference>
<dbReference type="AlphaFoldDB" id="A0A0A9F8R3"/>
<organism evidence="1">
    <name type="scientific">Arundo donax</name>
    <name type="common">Giant reed</name>
    <name type="synonym">Donax arundinaceus</name>
    <dbReference type="NCBI Taxonomy" id="35708"/>
    <lineage>
        <taxon>Eukaryota</taxon>
        <taxon>Viridiplantae</taxon>
        <taxon>Streptophyta</taxon>
        <taxon>Embryophyta</taxon>
        <taxon>Tracheophyta</taxon>
        <taxon>Spermatophyta</taxon>
        <taxon>Magnoliopsida</taxon>
        <taxon>Liliopsida</taxon>
        <taxon>Poales</taxon>
        <taxon>Poaceae</taxon>
        <taxon>PACMAD clade</taxon>
        <taxon>Arundinoideae</taxon>
        <taxon>Arundineae</taxon>
        <taxon>Arundo</taxon>
    </lineage>
</organism>
<accession>A0A0A9F8R3</accession>
<proteinExistence type="predicted"/>
<name>A0A0A9F8R3_ARUDO</name>
<sequence length="50" mass="5601">MDNTDQYCCQLMAMDQTKVTDVCYPCILALDMDCQISQLSQHNGPVNCKA</sequence>
<reference evidence="1" key="2">
    <citation type="journal article" date="2015" name="Data Brief">
        <title>Shoot transcriptome of the giant reed, Arundo donax.</title>
        <authorList>
            <person name="Barrero R.A."/>
            <person name="Guerrero F.D."/>
            <person name="Moolhuijzen P."/>
            <person name="Goolsby J.A."/>
            <person name="Tidwell J."/>
            <person name="Bellgard S.E."/>
            <person name="Bellgard M.I."/>
        </authorList>
    </citation>
    <scope>NUCLEOTIDE SEQUENCE</scope>
    <source>
        <tissue evidence="1">Shoot tissue taken approximately 20 cm above the soil surface</tissue>
    </source>
</reference>
<evidence type="ECO:0000313" key="1">
    <source>
        <dbReference type="EMBL" id="JAE09450.1"/>
    </source>
</evidence>
<protein>
    <submittedName>
        <fullName evidence="1">Uncharacterized protein</fullName>
    </submittedName>
</protein>
<reference evidence="1" key="1">
    <citation type="submission" date="2014-09" db="EMBL/GenBank/DDBJ databases">
        <authorList>
            <person name="Magalhaes I.L.F."/>
            <person name="Oliveira U."/>
            <person name="Santos F.R."/>
            <person name="Vidigal T.H.D.A."/>
            <person name="Brescovit A.D."/>
            <person name="Santos A.J."/>
        </authorList>
    </citation>
    <scope>NUCLEOTIDE SEQUENCE</scope>
    <source>
        <tissue evidence="1">Shoot tissue taken approximately 20 cm above the soil surface</tissue>
    </source>
</reference>